<name>A0ABP0MS96_9DINO</name>
<sequence length="570" mass="64708">MIIWPWLLALPGHAKDFLWLSQGRDSLAKWLYDLSEQPNSYVLMGLWGPCIMPDISEKRRLVCIERNVDVVKGRSQIFPHGDEWERQRGTRFHYFIWSDDNAEFDYVPKCTPAHCGDASLLPLQNEKAVMYWQRLLEEDQPAAAAPIIHNPPRCNPSSMYSCTSSIDGKLVAFHWSARKMLAIHVDDFAPVSCMALSCLYAEIMEAGFRGYTWVYRMFQRIGNSTRFAEPRGNYVRNMHPCFPRRLPDGWGDSAVVAWLRPQLTSCASKRLGPALELQRSCKPLPICLRPPPDVNYSAFLSCLPWASKDSEDFCKAKPVGKGPQEVSEHWMKMNAGMLGHGLPDLPDETNSTSDRLCKLGRRNLDALARQFHFPRSSRAFKNILVAVKRFGEHENDCHHLCTAIIIGAGTLARSLSPISMKCRFNFLRSWSMLDLLGAGWVALYELVQRETERRAKEPHLEHLPQIRAKLLQVSKADWQKISLNDDANWDCDINGAVKLLLQGTQDAKWRSGYIHAAQLLVFSCSYNTLLHPRMAPVWALVVQLGRMGVNAHLPPSHCDKKTQAVSAFVL</sequence>
<keyword evidence="2" id="KW-1185">Reference proteome</keyword>
<dbReference type="EMBL" id="CAXAMN010019335">
    <property type="protein sequence ID" value="CAK9054068.1"/>
    <property type="molecule type" value="Genomic_DNA"/>
</dbReference>
<dbReference type="Proteomes" id="UP001642484">
    <property type="component" value="Unassembled WGS sequence"/>
</dbReference>
<comment type="caution">
    <text evidence="1">The sequence shown here is derived from an EMBL/GenBank/DDBJ whole genome shotgun (WGS) entry which is preliminary data.</text>
</comment>
<reference evidence="1 2" key="1">
    <citation type="submission" date="2024-02" db="EMBL/GenBank/DDBJ databases">
        <authorList>
            <person name="Chen Y."/>
            <person name="Shah S."/>
            <person name="Dougan E. K."/>
            <person name="Thang M."/>
            <person name="Chan C."/>
        </authorList>
    </citation>
    <scope>NUCLEOTIDE SEQUENCE [LARGE SCALE GENOMIC DNA]</scope>
</reference>
<accession>A0ABP0MS96</accession>
<gene>
    <name evidence="1" type="ORF">CCMP2556_LOCUS27077</name>
</gene>
<evidence type="ECO:0000313" key="1">
    <source>
        <dbReference type="EMBL" id="CAK9054068.1"/>
    </source>
</evidence>
<protein>
    <submittedName>
        <fullName evidence="1">Uncharacterized protein</fullName>
    </submittedName>
</protein>
<evidence type="ECO:0000313" key="2">
    <source>
        <dbReference type="Proteomes" id="UP001642484"/>
    </source>
</evidence>
<organism evidence="1 2">
    <name type="scientific">Durusdinium trenchii</name>
    <dbReference type="NCBI Taxonomy" id="1381693"/>
    <lineage>
        <taxon>Eukaryota</taxon>
        <taxon>Sar</taxon>
        <taxon>Alveolata</taxon>
        <taxon>Dinophyceae</taxon>
        <taxon>Suessiales</taxon>
        <taxon>Symbiodiniaceae</taxon>
        <taxon>Durusdinium</taxon>
    </lineage>
</organism>
<proteinExistence type="predicted"/>